<dbReference type="GO" id="GO:0005634">
    <property type="term" value="C:nucleus"/>
    <property type="evidence" value="ECO:0007669"/>
    <property type="project" value="TreeGrafter"/>
</dbReference>
<gene>
    <name evidence="8" type="ORF">GUITHDRAFT_117622</name>
</gene>
<dbReference type="Pfam" id="PF00069">
    <property type="entry name" value="Pkinase"/>
    <property type="match status" value="1"/>
</dbReference>
<dbReference type="KEGG" id="gtt:GUITHDRAFT_117622"/>
<proteinExistence type="predicted"/>
<dbReference type="STRING" id="905079.L1IJ33"/>
<evidence type="ECO:0000313" key="8">
    <source>
        <dbReference type="EMBL" id="EKX36117.1"/>
    </source>
</evidence>
<dbReference type="PANTHER" id="PTHR44167">
    <property type="entry name" value="OVARIAN-SPECIFIC SERINE/THREONINE-PROTEIN KINASE LOK-RELATED"/>
    <property type="match status" value="1"/>
</dbReference>
<dbReference type="AlphaFoldDB" id="L1IJ33"/>
<dbReference type="InterPro" id="IPR011009">
    <property type="entry name" value="Kinase-like_dom_sf"/>
</dbReference>
<keyword evidence="6" id="KW-0067">ATP-binding</keyword>
<sequence>MCSAASILSGFVSQCALNSVLSKNCLIHYTFIIHRDVKLNNFLYDRRNKKYLLVDFGLAEKQMQSSGRSIGNILPCEVSTASSRSSRNQKEQEKLEMAQQMAKRRIMLGVSKTNASVTVRNSGVKFERPVKRAGTRGYRAPEVLMGMQCQTTAVDVWAAGVVLLTLLCRTTQFQWFQYNDIVTATMEIYGLRMYIKSMDAVWKLLDVKIPPLELHLSYARGFKQTWRTLSSSLGAHAGCKDWLEVDEKHAIWDFLNCCLNIDPRTRITALEALKHPFLISAVK</sequence>
<dbReference type="GeneID" id="17292910"/>
<accession>L1IJ33</accession>
<dbReference type="InterPro" id="IPR008271">
    <property type="entry name" value="Ser/Thr_kinase_AS"/>
</dbReference>
<dbReference type="Proteomes" id="UP000011087">
    <property type="component" value="Unassembled WGS sequence"/>
</dbReference>
<feature type="domain" description="Protein kinase" evidence="7">
    <location>
        <begin position="1"/>
        <end position="278"/>
    </location>
</feature>
<dbReference type="EMBL" id="JH993078">
    <property type="protein sequence ID" value="EKX36117.1"/>
    <property type="molecule type" value="Genomic_DNA"/>
</dbReference>
<reference evidence="8 10" key="1">
    <citation type="journal article" date="2012" name="Nature">
        <title>Algal genomes reveal evolutionary mosaicism and the fate of nucleomorphs.</title>
        <authorList>
            <consortium name="DOE Joint Genome Institute"/>
            <person name="Curtis B.A."/>
            <person name="Tanifuji G."/>
            <person name="Burki F."/>
            <person name="Gruber A."/>
            <person name="Irimia M."/>
            <person name="Maruyama S."/>
            <person name="Arias M.C."/>
            <person name="Ball S.G."/>
            <person name="Gile G.H."/>
            <person name="Hirakawa Y."/>
            <person name="Hopkins J.F."/>
            <person name="Kuo A."/>
            <person name="Rensing S.A."/>
            <person name="Schmutz J."/>
            <person name="Symeonidi A."/>
            <person name="Elias M."/>
            <person name="Eveleigh R.J."/>
            <person name="Herman E.K."/>
            <person name="Klute M.J."/>
            <person name="Nakayama T."/>
            <person name="Obornik M."/>
            <person name="Reyes-Prieto A."/>
            <person name="Armbrust E.V."/>
            <person name="Aves S.J."/>
            <person name="Beiko R.G."/>
            <person name="Coutinho P."/>
            <person name="Dacks J.B."/>
            <person name="Durnford D.G."/>
            <person name="Fast N.M."/>
            <person name="Green B.R."/>
            <person name="Grisdale C.J."/>
            <person name="Hempel F."/>
            <person name="Henrissat B."/>
            <person name="Hoppner M.P."/>
            <person name="Ishida K."/>
            <person name="Kim E."/>
            <person name="Koreny L."/>
            <person name="Kroth P.G."/>
            <person name="Liu Y."/>
            <person name="Malik S.B."/>
            <person name="Maier U.G."/>
            <person name="McRose D."/>
            <person name="Mock T."/>
            <person name="Neilson J.A."/>
            <person name="Onodera N.T."/>
            <person name="Poole A.M."/>
            <person name="Pritham E.J."/>
            <person name="Richards T.A."/>
            <person name="Rocap G."/>
            <person name="Roy S.W."/>
            <person name="Sarai C."/>
            <person name="Schaack S."/>
            <person name="Shirato S."/>
            <person name="Slamovits C.H."/>
            <person name="Spencer D.F."/>
            <person name="Suzuki S."/>
            <person name="Worden A.Z."/>
            <person name="Zauner S."/>
            <person name="Barry K."/>
            <person name="Bell C."/>
            <person name="Bharti A.K."/>
            <person name="Crow J.A."/>
            <person name="Grimwood J."/>
            <person name="Kramer R."/>
            <person name="Lindquist E."/>
            <person name="Lucas S."/>
            <person name="Salamov A."/>
            <person name="McFadden G.I."/>
            <person name="Lane C.E."/>
            <person name="Keeling P.J."/>
            <person name="Gray M.W."/>
            <person name="Grigoriev I.V."/>
            <person name="Archibald J.M."/>
        </authorList>
    </citation>
    <scope>NUCLEOTIDE SEQUENCE</scope>
    <source>
        <strain evidence="8 10">CCMP2712</strain>
    </source>
</reference>
<dbReference type="PANTHER" id="PTHR44167:SF23">
    <property type="entry name" value="CDC7 KINASE, ISOFORM A-RELATED"/>
    <property type="match status" value="1"/>
</dbReference>
<dbReference type="OrthoDB" id="10020333at2759"/>
<keyword evidence="2" id="KW-0723">Serine/threonine-protein kinase</keyword>
<evidence type="ECO:0000313" key="10">
    <source>
        <dbReference type="Proteomes" id="UP000011087"/>
    </source>
</evidence>
<dbReference type="RefSeq" id="XP_005823097.1">
    <property type="nucleotide sequence ID" value="XM_005823040.1"/>
</dbReference>
<dbReference type="PaxDb" id="55529-EKX36117"/>
<evidence type="ECO:0000259" key="7">
    <source>
        <dbReference type="PROSITE" id="PS50011"/>
    </source>
</evidence>
<dbReference type="eggNOG" id="KOG1167">
    <property type="taxonomic scope" value="Eukaryota"/>
</dbReference>
<keyword evidence="10" id="KW-1185">Reference proteome</keyword>
<name>L1IJ33_GUITC</name>
<evidence type="ECO:0000256" key="2">
    <source>
        <dbReference type="ARBA" id="ARBA00022527"/>
    </source>
</evidence>
<dbReference type="EC" id="2.7.11.1" evidence="1"/>
<evidence type="ECO:0000256" key="1">
    <source>
        <dbReference type="ARBA" id="ARBA00012513"/>
    </source>
</evidence>
<dbReference type="SUPFAM" id="SSF56112">
    <property type="entry name" value="Protein kinase-like (PK-like)"/>
    <property type="match status" value="1"/>
</dbReference>
<dbReference type="GO" id="GO:0004674">
    <property type="term" value="F:protein serine/threonine kinase activity"/>
    <property type="evidence" value="ECO:0007669"/>
    <property type="project" value="UniProtKB-KW"/>
</dbReference>
<evidence type="ECO:0000313" key="9">
    <source>
        <dbReference type="EnsemblProtists" id="EKX36117"/>
    </source>
</evidence>
<dbReference type="SMART" id="SM00220">
    <property type="entry name" value="S_TKc"/>
    <property type="match status" value="1"/>
</dbReference>
<dbReference type="PROSITE" id="PS00108">
    <property type="entry name" value="PROTEIN_KINASE_ST"/>
    <property type="match status" value="1"/>
</dbReference>
<keyword evidence="3" id="KW-0808">Transferase</keyword>
<dbReference type="InterPro" id="IPR000719">
    <property type="entry name" value="Prot_kinase_dom"/>
</dbReference>
<protein>
    <recommendedName>
        <fullName evidence="1">non-specific serine/threonine protein kinase</fullName>
        <ecNumber evidence="1">2.7.11.1</ecNumber>
    </recommendedName>
</protein>
<keyword evidence="4" id="KW-0547">Nucleotide-binding</keyword>
<reference evidence="9" key="3">
    <citation type="submission" date="2016-03" db="UniProtKB">
        <authorList>
            <consortium name="EnsemblProtists"/>
        </authorList>
    </citation>
    <scope>IDENTIFICATION</scope>
</reference>
<dbReference type="GO" id="GO:0044773">
    <property type="term" value="P:mitotic DNA damage checkpoint signaling"/>
    <property type="evidence" value="ECO:0007669"/>
    <property type="project" value="TreeGrafter"/>
</dbReference>
<dbReference type="EnsemblProtists" id="EKX36117">
    <property type="protein sequence ID" value="EKX36117"/>
    <property type="gene ID" value="GUITHDRAFT_117622"/>
</dbReference>
<evidence type="ECO:0000256" key="6">
    <source>
        <dbReference type="ARBA" id="ARBA00022840"/>
    </source>
</evidence>
<evidence type="ECO:0000256" key="3">
    <source>
        <dbReference type="ARBA" id="ARBA00022679"/>
    </source>
</evidence>
<reference evidence="10" key="2">
    <citation type="submission" date="2012-11" db="EMBL/GenBank/DDBJ databases">
        <authorList>
            <person name="Kuo A."/>
            <person name="Curtis B.A."/>
            <person name="Tanifuji G."/>
            <person name="Burki F."/>
            <person name="Gruber A."/>
            <person name="Irimia M."/>
            <person name="Maruyama S."/>
            <person name="Arias M.C."/>
            <person name="Ball S.G."/>
            <person name="Gile G.H."/>
            <person name="Hirakawa Y."/>
            <person name="Hopkins J.F."/>
            <person name="Rensing S.A."/>
            <person name="Schmutz J."/>
            <person name="Symeonidi A."/>
            <person name="Elias M."/>
            <person name="Eveleigh R.J."/>
            <person name="Herman E.K."/>
            <person name="Klute M.J."/>
            <person name="Nakayama T."/>
            <person name="Obornik M."/>
            <person name="Reyes-Prieto A."/>
            <person name="Armbrust E.V."/>
            <person name="Aves S.J."/>
            <person name="Beiko R.G."/>
            <person name="Coutinho P."/>
            <person name="Dacks J.B."/>
            <person name="Durnford D.G."/>
            <person name="Fast N.M."/>
            <person name="Green B.R."/>
            <person name="Grisdale C."/>
            <person name="Hempe F."/>
            <person name="Henrissat B."/>
            <person name="Hoppner M.P."/>
            <person name="Ishida K.-I."/>
            <person name="Kim E."/>
            <person name="Koreny L."/>
            <person name="Kroth P.G."/>
            <person name="Liu Y."/>
            <person name="Malik S.-B."/>
            <person name="Maier U.G."/>
            <person name="McRose D."/>
            <person name="Mock T."/>
            <person name="Neilson J.A."/>
            <person name="Onodera N.T."/>
            <person name="Poole A.M."/>
            <person name="Pritham E.J."/>
            <person name="Richards T.A."/>
            <person name="Rocap G."/>
            <person name="Roy S.W."/>
            <person name="Sarai C."/>
            <person name="Schaack S."/>
            <person name="Shirato S."/>
            <person name="Slamovits C.H."/>
            <person name="Spencer D.F."/>
            <person name="Suzuki S."/>
            <person name="Worden A.Z."/>
            <person name="Zauner S."/>
            <person name="Barry K."/>
            <person name="Bell C."/>
            <person name="Bharti A.K."/>
            <person name="Crow J.A."/>
            <person name="Grimwood J."/>
            <person name="Kramer R."/>
            <person name="Lindquist E."/>
            <person name="Lucas S."/>
            <person name="Salamov A."/>
            <person name="McFadden G.I."/>
            <person name="Lane C.E."/>
            <person name="Keeling P.J."/>
            <person name="Gray M.W."/>
            <person name="Grigoriev I.V."/>
            <person name="Archibald J.M."/>
        </authorList>
    </citation>
    <scope>NUCLEOTIDE SEQUENCE</scope>
    <source>
        <strain evidence="10">CCMP2712</strain>
    </source>
</reference>
<dbReference type="GO" id="GO:0005524">
    <property type="term" value="F:ATP binding"/>
    <property type="evidence" value="ECO:0007669"/>
    <property type="project" value="UniProtKB-KW"/>
</dbReference>
<evidence type="ECO:0000256" key="5">
    <source>
        <dbReference type="ARBA" id="ARBA00022777"/>
    </source>
</evidence>
<keyword evidence="5" id="KW-0418">Kinase</keyword>
<evidence type="ECO:0000256" key="4">
    <source>
        <dbReference type="ARBA" id="ARBA00022741"/>
    </source>
</evidence>
<organism evidence="8">
    <name type="scientific">Guillardia theta (strain CCMP2712)</name>
    <name type="common">Cryptophyte</name>
    <dbReference type="NCBI Taxonomy" id="905079"/>
    <lineage>
        <taxon>Eukaryota</taxon>
        <taxon>Cryptophyceae</taxon>
        <taxon>Pyrenomonadales</taxon>
        <taxon>Geminigeraceae</taxon>
        <taxon>Guillardia</taxon>
    </lineage>
</organism>
<dbReference type="PROSITE" id="PS50011">
    <property type="entry name" value="PROTEIN_KINASE_DOM"/>
    <property type="match status" value="1"/>
</dbReference>
<dbReference type="Gene3D" id="1.10.510.10">
    <property type="entry name" value="Transferase(Phosphotransferase) domain 1"/>
    <property type="match status" value="1"/>
</dbReference>
<dbReference type="HOGENOM" id="CLU_085887_0_0_1"/>